<name>A0A8X6N4M3_NEPPI</name>
<proteinExistence type="predicted"/>
<dbReference type="EMBL" id="BMAW01005268">
    <property type="protein sequence ID" value="GFS93306.1"/>
    <property type="molecule type" value="Genomic_DNA"/>
</dbReference>
<dbReference type="Proteomes" id="UP000887013">
    <property type="component" value="Unassembled WGS sequence"/>
</dbReference>
<evidence type="ECO:0000313" key="1">
    <source>
        <dbReference type="EMBL" id="GFS93306.1"/>
    </source>
</evidence>
<sequence length="98" mass="10943">MELKREDIFCYWALDSSSPPKAPMCALHPLNVPSWFSSSSSKDAVCLLTSEIILYGIKNKGFGDKIALARIMRLRCVALKQPSEFQLQGRRETALGLP</sequence>
<reference evidence="1" key="1">
    <citation type="submission" date="2020-08" db="EMBL/GenBank/DDBJ databases">
        <title>Multicomponent nature underlies the extraordinary mechanical properties of spider dragline silk.</title>
        <authorList>
            <person name="Kono N."/>
            <person name="Nakamura H."/>
            <person name="Mori M."/>
            <person name="Yoshida Y."/>
            <person name="Ohtoshi R."/>
            <person name="Malay A.D."/>
            <person name="Moran D.A.P."/>
            <person name="Tomita M."/>
            <person name="Numata K."/>
            <person name="Arakawa K."/>
        </authorList>
    </citation>
    <scope>NUCLEOTIDE SEQUENCE</scope>
</reference>
<keyword evidence="2" id="KW-1185">Reference proteome</keyword>
<dbReference type="AlphaFoldDB" id="A0A8X6N4M3"/>
<organism evidence="1 2">
    <name type="scientific">Nephila pilipes</name>
    <name type="common">Giant wood spider</name>
    <name type="synonym">Nephila maculata</name>
    <dbReference type="NCBI Taxonomy" id="299642"/>
    <lineage>
        <taxon>Eukaryota</taxon>
        <taxon>Metazoa</taxon>
        <taxon>Ecdysozoa</taxon>
        <taxon>Arthropoda</taxon>
        <taxon>Chelicerata</taxon>
        <taxon>Arachnida</taxon>
        <taxon>Araneae</taxon>
        <taxon>Araneomorphae</taxon>
        <taxon>Entelegynae</taxon>
        <taxon>Araneoidea</taxon>
        <taxon>Nephilidae</taxon>
        <taxon>Nephila</taxon>
    </lineage>
</organism>
<protein>
    <submittedName>
        <fullName evidence="1">Uncharacterized protein</fullName>
    </submittedName>
</protein>
<accession>A0A8X6N4M3</accession>
<evidence type="ECO:0000313" key="2">
    <source>
        <dbReference type="Proteomes" id="UP000887013"/>
    </source>
</evidence>
<comment type="caution">
    <text evidence="1">The sequence shown here is derived from an EMBL/GenBank/DDBJ whole genome shotgun (WGS) entry which is preliminary data.</text>
</comment>
<gene>
    <name evidence="1" type="ORF">NPIL_24471</name>
</gene>